<protein>
    <submittedName>
        <fullName evidence="2">Uncharacterized protein</fullName>
    </submittedName>
</protein>
<feature type="non-terminal residue" evidence="2">
    <location>
        <position position="1"/>
    </location>
</feature>
<evidence type="ECO:0000313" key="2">
    <source>
        <dbReference type="EMBL" id="GFD56165.1"/>
    </source>
</evidence>
<dbReference type="EMBL" id="BKCJ011826112">
    <property type="protein sequence ID" value="GFD56165.1"/>
    <property type="molecule type" value="Genomic_DNA"/>
</dbReference>
<evidence type="ECO:0000256" key="1">
    <source>
        <dbReference type="SAM" id="MobiDB-lite"/>
    </source>
</evidence>
<accession>A0A699X8I2</accession>
<feature type="region of interest" description="Disordered" evidence="1">
    <location>
        <begin position="67"/>
        <end position="91"/>
    </location>
</feature>
<proteinExistence type="predicted"/>
<feature type="compositionally biased region" description="Basic and acidic residues" evidence="1">
    <location>
        <begin position="71"/>
        <end position="91"/>
    </location>
</feature>
<comment type="caution">
    <text evidence="2">The sequence shown here is derived from an EMBL/GenBank/DDBJ whole genome shotgun (WGS) entry which is preliminary data.</text>
</comment>
<feature type="non-terminal residue" evidence="2">
    <location>
        <position position="91"/>
    </location>
</feature>
<sequence>GQPRQRAVVQIDIEMDEAEAKVIQPSGRTGEGADVEGEIVMAGQPLADPMKAGAELPPAKHRLLAGAGFRQPREGIEQMERTMRRRGGDDR</sequence>
<dbReference type="AlphaFoldDB" id="A0A699X8I2"/>
<name>A0A699X8I2_TANCI</name>
<gene>
    <name evidence="2" type="ORF">Tci_928134</name>
</gene>
<reference evidence="2" key="1">
    <citation type="journal article" date="2019" name="Sci. Rep.">
        <title>Draft genome of Tanacetum cinerariifolium, the natural source of mosquito coil.</title>
        <authorList>
            <person name="Yamashiro T."/>
            <person name="Shiraishi A."/>
            <person name="Satake H."/>
            <person name="Nakayama K."/>
        </authorList>
    </citation>
    <scope>NUCLEOTIDE SEQUENCE</scope>
</reference>
<organism evidence="2">
    <name type="scientific">Tanacetum cinerariifolium</name>
    <name type="common">Dalmatian daisy</name>
    <name type="synonym">Chrysanthemum cinerariifolium</name>
    <dbReference type="NCBI Taxonomy" id="118510"/>
    <lineage>
        <taxon>Eukaryota</taxon>
        <taxon>Viridiplantae</taxon>
        <taxon>Streptophyta</taxon>
        <taxon>Embryophyta</taxon>
        <taxon>Tracheophyta</taxon>
        <taxon>Spermatophyta</taxon>
        <taxon>Magnoliopsida</taxon>
        <taxon>eudicotyledons</taxon>
        <taxon>Gunneridae</taxon>
        <taxon>Pentapetalae</taxon>
        <taxon>asterids</taxon>
        <taxon>campanulids</taxon>
        <taxon>Asterales</taxon>
        <taxon>Asteraceae</taxon>
        <taxon>Asteroideae</taxon>
        <taxon>Anthemideae</taxon>
        <taxon>Anthemidinae</taxon>
        <taxon>Tanacetum</taxon>
    </lineage>
</organism>